<comment type="caution">
    <text evidence="1">The sequence shown here is derived from an EMBL/GenBank/DDBJ whole genome shotgun (WGS) entry which is preliminary data.</text>
</comment>
<accession>A0A1G2I801</accession>
<reference evidence="1 2" key="1">
    <citation type="journal article" date="2016" name="Nat. Commun.">
        <title>Thousands of microbial genomes shed light on interconnected biogeochemical processes in an aquifer system.</title>
        <authorList>
            <person name="Anantharaman K."/>
            <person name="Brown C.T."/>
            <person name="Hug L.A."/>
            <person name="Sharon I."/>
            <person name="Castelle C.J."/>
            <person name="Probst A.J."/>
            <person name="Thomas B.C."/>
            <person name="Singh A."/>
            <person name="Wilkins M.J."/>
            <person name="Karaoz U."/>
            <person name="Brodie E.L."/>
            <person name="Williams K.H."/>
            <person name="Hubbard S.S."/>
            <person name="Banfield J.F."/>
        </authorList>
    </citation>
    <scope>NUCLEOTIDE SEQUENCE [LARGE SCALE GENOMIC DNA]</scope>
</reference>
<dbReference type="EMBL" id="MHOX01000020">
    <property type="protein sequence ID" value="OGZ70747.1"/>
    <property type="molecule type" value="Genomic_DNA"/>
</dbReference>
<evidence type="ECO:0000313" key="1">
    <source>
        <dbReference type="EMBL" id="OGZ70747.1"/>
    </source>
</evidence>
<proteinExistence type="predicted"/>
<sequence length="107" mass="12303">MDLRGFRGWRVDVSFRYTGNTDFDDLVCEVIERIKRSYSLTSEAVINMEGSRVGFIGLRAEPLINFLGEYDTGKGIFFDLRRHDNCYGGGDYYKRNKDINSDDVLGL</sequence>
<evidence type="ECO:0000313" key="2">
    <source>
        <dbReference type="Proteomes" id="UP000176308"/>
    </source>
</evidence>
<gene>
    <name evidence="1" type="ORF">A2904_02460</name>
</gene>
<name>A0A1G2I801_9BACT</name>
<dbReference type="AlphaFoldDB" id="A0A1G2I801"/>
<organism evidence="1 2">
    <name type="scientific">Candidatus Staskawiczbacteria bacterium RIFCSPLOWO2_01_FULL_33_9</name>
    <dbReference type="NCBI Taxonomy" id="1802211"/>
    <lineage>
        <taxon>Bacteria</taxon>
        <taxon>Candidatus Staskawicziibacteriota</taxon>
    </lineage>
</organism>
<dbReference type="Proteomes" id="UP000176308">
    <property type="component" value="Unassembled WGS sequence"/>
</dbReference>
<protein>
    <submittedName>
        <fullName evidence="1">Uncharacterized protein</fullName>
    </submittedName>
</protein>